<reference evidence="2 3" key="1">
    <citation type="submission" date="2019-06" db="EMBL/GenBank/DDBJ databases">
        <title>Genomic Encyclopedia of Type Strains, Phase IV (KMG-V): Genome sequencing to study the core and pangenomes of soil and plant-associated prokaryotes.</title>
        <authorList>
            <person name="Whitman W."/>
        </authorList>
    </citation>
    <scope>NUCLEOTIDE SEQUENCE [LARGE SCALE GENOMIC DNA]</scope>
    <source>
        <strain evidence="2 3">BR 10556</strain>
    </source>
</reference>
<name>A0A560KDP9_9BRAD</name>
<organism evidence="2 3">
    <name type="scientific">Bradyrhizobium sacchari</name>
    <dbReference type="NCBI Taxonomy" id="1399419"/>
    <lineage>
        <taxon>Bacteria</taxon>
        <taxon>Pseudomonadati</taxon>
        <taxon>Pseudomonadota</taxon>
        <taxon>Alphaproteobacteria</taxon>
        <taxon>Hyphomicrobiales</taxon>
        <taxon>Nitrobacteraceae</taxon>
        <taxon>Bradyrhizobium</taxon>
    </lineage>
</organism>
<evidence type="ECO:0000313" key="2">
    <source>
        <dbReference type="EMBL" id="TWB81468.1"/>
    </source>
</evidence>
<evidence type="ECO:0000256" key="1">
    <source>
        <dbReference type="SAM" id="SignalP"/>
    </source>
</evidence>
<keyword evidence="1" id="KW-0732">Signal</keyword>
<feature type="chain" id="PRO_5022675265" evidence="1">
    <location>
        <begin position="21"/>
        <end position="364"/>
    </location>
</feature>
<comment type="caution">
    <text evidence="2">The sequence shown here is derived from an EMBL/GenBank/DDBJ whole genome shotgun (WGS) entry which is preliminary data.</text>
</comment>
<proteinExistence type="predicted"/>
<sequence>MQRAALSLVFTGLMSLSATAQDLPKSGILDVKVQVTGHHDDPNKSFQGKEAKPWRDFDYSREAHVEIPLVATEYNGMVQKDLEAQNKAADAMLAQSGLTKTDMAGMGNAIAACAQKFEACGESAACERQMQACAQSAALASAKNFKPPTATVKPDLTRFVDFNTPFVADVRNQHGCVGSGYVRVRDRLKGRELDSVKGWFDINGEIAGDATLPVLEKTNDTNDFCGTKISVNTKDKTYNIHLRFLAEANTTIDIRSIFAPLTKNNGRLRILGSDLAELNFADIPLPSTGSISGQETIQSGAYTIAVSWILKPTSSAIEAAPTTTPAVIEKQPLPVSAPGPGCLLDKDKKKCLNDKGVNTLPKQN</sequence>
<keyword evidence="3" id="KW-1185">Reference proteome</keyword>
<dbReference type="AlphaFoldDB" id="A0A560KDP9"/>
<dbReference type="EMBL" id="VITW01000002">
    <property type="protein sequence ID" value="TWB81468.1"/>
    <property type="molecule type" value="Genomic_DNA"/>
</dbReference>
<feature type="signal peptide" evidence="1">
    <location>
        <begin position="1"/>
        <end position="20"/>
    </location>
</feature>
<dbReference type="RefSeq" id="WP_080133709.1">
    <property type="nucleotide sequence ID" value="NZ_LWIG01000001.1"/>
</dbReference>
<accession>A0A560KDP9</accession>
<dbReference type="OrthoDB" id="9941387at2"/>
<gene>
    <name evidence="2" type="ORF">FBZ95_102690</name>
</gene>
<dbReference type="Proteomes" id="UP000315914">
    <property type="component" value="Unassembled WGS sequence"/>
</dbReference>
<protein>
    <submittedName>
        <fullName evidence="2">Uncharacterized protein</fullName>
    </submittedName>
</protein>
<evidence type="ECO:0000313" key="3">
    <source>
        <dbReference type="Proteomes" id="UP000315914"/>
    </source>
</evidence>